<accession>A0ABX5FF34</accession>
<organism evidence="2 3">
    <name type="scientific">Candidatus Pandoraea novymonadis</name>
    <dbReference type="NCBI Taxonomy" id="1808959"/>
    <lineage>
        <taxon>Bacteria</taxon>
        <taxon>Pseudomonadati</taxon>
        <taxon>Pseudomonadota</taxon>
        <taxon>Betaproteobacteria</taxon>
        <taxon>Burkholderiales</taxon>
        <taxon>Burkholderiaceae</taxon>
        <taxon>Pandoraea</taxon>
    </lineage>
</organism>
<gene>
    <name evidence="2" type="ORF">BZL35_00515</name>
</gene>
<keyword evidence="1" id="KW-1133">Transmembrane helix</keyword>
<dbReference type="Gene3D" id="3.30.1150.10">
    <property type="match status" value="1"/>
</dbReference>
<dbReference type="EMBL" id="MUHY01000001">
    <property type="protein sequence ID" value="PSB92279.1"/>
    <property type="molecule type" value="Genomic_DNA"/>
</dbReference>
<reference evidence="2 3" key="1">
    <citation type="journal article" date="2017" name="Front. Microbiol.">
        <title>Genome of Ca. Pandoraea novymonadis, an Endosymbiotic Bacterium of the Trypanosomatid Novymonas esmeraldas.</title>
        <authorList>
            <person name="Kostygov A.Y."/>
            <person name="Butenko A."/>
            <person name="Nenarokova A."/>
            <person name="Tashyreva D."/>
            <person name="Flegontov P."/>
            <person name="Lukes J."/>
            <person name="Yurchenko V."/>
        </authorList>
    </citation>
    <scope>NUCLEOTIDE SEQUENCE [LARGE SCALE GENOMIC DNA]</scope>
    <source>
        <strain evidence="2 3">E262</strain>
    </source>
</reference>
<dbReference type="Pfam" id="PF13103">
    <property type="entry name" value="TonB_2"/>
    <property type="match status" value="1"/>
</dbReference>
<sequence>MKCFILNPQKIKSYQFEQTMGRGAFLLALFIHALLFILLSQGMRQKNNLPTQSEAILLTPSELMKLETSTSVYSQNPQASTQPTQATETANISMQKKYKLPQEATEYSRFRKTLHTQVRQKTKEENIDKKKVSKTREREQYLASLRDKAISAVNETRKSLGKQHGKTVDPDFTTSDDYLDLLRDHIKKNIIYTEVIIGNPTAIIEVELAPDGRVISQHLMQASTERSWDQAVQTAVKLSDPLPCDSSGKAPHSLQLFFSPKG</sequence>
<dbReference type="SUPFAM" id="SSF74653">
    <property type="entry name" value="TolA/TonB C-terminal domain"/>
    <property type="match status" value="1"/>
</dbReference>
<proteinExistence type="predicted"/>
<evidence type="ECO:0000313" key="2">
    <source>
        <dbReference type="EMBL" id="PSB92279.1"/>
    </source>
</evidence>
<keyword evidence="3" id="KW-1185">Reference proteome</keyword>
<dbReference type="RefSeq" id="WP_106182590.1">
    <property type="nucleotide sequence ID" value="NZ_MUHY01000001.1"/>
</dbReference>
<name>A0ABX5FF34_9BURK</name>
<protein>
    <recommendedName>
        <fullName evidence="4">Protein TolA</fullName>
    </recommendedName>
</protein>
<feature type="transmembrane region" description="Helical" evidence="1">
    <location>
        <begin position="20"/>
        <end position="39"/>
    </location>
</feature>
<dbReference type="Proteomes" id="UP000242660">
    <property type="component" value="Unassembled WGS sequence"/>
</dbReference>
<evidence type="ECO:0000313" key="3">
    <source>
        <dbReference type="Proteomes" id="UP000242660"/>
    </source>
</evidence>
<keyword evidence="1" id="KW-0472">Membrane</keyword>
<evidence type="ECO:0000256" key="1">
    <source>
        <dbReference type="SAM" id="Phobius"/>
    </source>
</evidence>
<evidence type="ECO:0008006" key="4">
    <source>
        <dbReference type="Google" id="ProtNLM"/>
    </source>
</evidence>
<keyword evidence="1" id="KW-0812">Transmembrane</keyword>
<comment type="caution">
    <text evidence="2">The sequence shown here is derived from an EMBL/GenBank/DDBJ whole genome shotgun (WGS) entry which is preliminary data.</text>
</comment>